<dbReference type="EMBL" id="MFEO01000006">
    <property type="protein sequence ID" value="OGE90910.1"/>
    <property type="molecule type" value="Genomic_DNA"/>
</dbReference>
<dbReference type="AlphaFoldDB" id="A0A1F5PMK2"/>
<gene>
    <name evidence="2" type="ORF">A2722_00615</name>
</gene>
<dbReference type="Proteomes" id="UP000178377">
    <property type="component" value="Unassembled WGS sequence"/>
</dbReference>
<organism evidence="2 3">
    <name type="scientific">Candidatus Doudnabacteria bacterium RIFCSPHIGHO2_01_FULL_50_11</name>
    <dbReference type="NCBI Taxonomy" id="1817828"/>
    <lineage>
        <taxon>Bacteria</taxon>
        <taxon>Candidatus Doudnaibacteriota</taxon>
    </lineage>
</organism>
<evidence type="ECO:0000256" key="1">
    <source>
        <dbReference type="SAM" id="MobiDB-lite"/>
    </source>
</evidence>
<feature type="region of interest" description="Disordered" evidence="1">
    <location>
        <begin position="1"/>
        <end position="70"/>
    </location>
</feature>
<accession>A0A1F5PMK2</accession>
<dbReference type="STRING" id="1817828.A2722_00615"/>
<comment type="caution">
    <text evidence="2">The sequence shown here is derived from an EMBL/GenBank/DDBJ whole genome shotgun (WGS) entry which is preliminary data.</text>
</comment>
<feature type="compositionally biased region" description="Polar residues" evidence="1">
    <location>
        <begin position="11"/>
        <end position="23"/>
    </location>
</feature>
<evidence type="ECO:0000313" key="2">
    <source>
        <dbReference type="EMBL" id="OGE90910.1"/>
    </source>
</evidence>
<name>A0A1F5PMK2_9BACT</name>
<evidence type="ECO:0000313" key="3">
    <source>
        <dbReference type="Proteomes" id="UP000178377"/>
    </source>
</evidence>
<protein>
    <submittedName>
        <fullName evidence="2">Uncharacterized protein</fullName>
    </submittedName>
</protein>
<proteinExistence type="predicted"/>
<sequence>MERETQGHVPQEQSPRPPMSQSEARSRGSDVEPGTGAKKFTEGQKEAQRLAEERRQAGLQKARERLKGIQ</sequence>
<reference evidence="2 3" key="1">
    <citation type="journal article" date="2016" name="Nat. Commun.">
        <title>Thousands of microbial genomes shed light on interconnected biogeochemical processes in an aquifer system.</title>
        <authorList>
            <person name="Anantharaman K."/>
            <person name="Brown C.T."/>
            <person name="Hug L.A."/>
            <person name="Sharon I."/>
            <person name="Castelle C.J."/>
            <person name="Probst A.J."/>
            <person name="Thomas B.C."/>
            <person name="Singh A."/>
            <person name="Wilkins M.J."/>
            <person name="Karaoz U."/>
            <person name="Brodie E.L."/>
            <person name="Williams K.H."/>
            <person name="Hubbard S.S."/>
            <person name="Banfield J.F."/>
        </authorList>
    </citation>
    <scope>NUCLEOTIDE SEQUENCE [LARGE SCALE GENOMIC DNA]</scope>
</reference>
<feature type="compositionally biased region" description="Basic and acidic residues" evidence="1">
    <location>
        <begin position="39"/>
        <end position="70"/>
    </location>
</feature>